<keyword evidence="1" id="KW-0175">Coiled coil</keyword>
<name>A0A9J7M493_BRAFL</name>
<dbReference type="AlphaFoldDB" id="A0A9J7M493"/>
<dbReference type="RefSeq" id="XP_035693698.1">
    <property type="nucleotide sequence ID" value="XM_035837805.1"/>
</dbReference>
<protein>
    <submittedName>
        <fullName evidence="3">Uncharacterized protein LOC118427833</fullName>
    </submittedName>
</protein>
<sequence length="257" mass="30038">MTTLTSQKHGCSRTSLNLRRLHDAGIKTTLIAPSVQLVFTALPSAMAMYAYGSALTESRRSAQNKASQRNEMFEKLERLQERATKLQKDFDSLQDFADDLTRRFERHATYLSAEAVRMDLFRSILDQRLSDKDREVLCHYIGYFLYYVLVRIGEELPQYRTVKSYRRLRSQEDRDPALKTLRCRITEDLGIEEIVFEELLHFYKDYCQPEYFSVFHLGDERKEAVLQAVRAKVQEPCLAQGLARVVTVVHENYTFDQ</sequence>
<keyword evidence="2" id="KW-1185">Reference proteome</keyword>
<reference evidence="3" key="2">
    <citation type="submission" date="2025-08" db="UniProtKB">
        <authorList>
            <consortium name="RefSeq"/>
        </authorList>
    </citation>
    <scope>IDENTIFICATION</scope>
    <source>
        <strain evidence="3">S238N-H82</strain>
        <tissue evidence="3">Testes</tissue>
    </source>
</reference>
<dbReference type="GeneID" id="118427833"/>
<feature type="coiled-coil region" evidence="1">
    <location>
        <begin position="62"/>
        <end position="96"/>
    </location>
</feature>
<evidence type="ECO:0000313" key="2">
    <source>
        <dbReference type="Proteomes" id="UP000001554"/>
    </source>
</evidence>
<evidence type="ECO:0000313" key="3">
    <source>
        <dbReference type="RefSeq" id="XP_035693698.1"/>
    </source>
</evidence>
<dbReference type="OrthoDB" id="10002686at2759"/>
<proteinExistence type="predicted"/>
<gene>
    <name evidence="3" type="primary">LOC118427833</name>
</gene>
<accession>A0A9J7M493</accession>
<dbReference type="OMA" id="FERHATY"/>
<dbReference type="KEGG" id="bfo:118427833"/>
<evidence type="ECO:0000256" key="1">
    <source>
        <dbReference type="SAM" id="Coils"/>
    </source>
</evidence>
<organism evidence="2 3">
    <name type="scientific">Branchiostoma floridae</name>
    <name type="common">Florida lancelet</name>
    <name type="synonym">Amphioxus</name>
    <dbReference type="NCBI Taxonomy" id="7739"/>
    <lineage>
        <taxon>Eukaryota</taxon>
        <taxon>Metazoa</taxon>
        <taxon>Chordata</taxon>
        <taxon>Cephalochordata</taxon>
        <taxon>Leptocardii</taxon>
        <taxon>Amphioxiformes</taxon>
        <taxon>Branchiostomatidae</taxon>
        <taxon>Branchiostoma</taxon>
    </lineage>
</organism>
<dbReference type="Proteomes" id="UP000001554">
    <property type="component" value="Chromosome 12"/>
</dbReference>
<reference evidence="2" key="1">
    <citation type="journal article" date="2020" name="Nat. Ecol. Evol.">
        <title>Deeply conserved synteny resolves early events in vertebrate evolution.</title>
        <authorList>
            <person name="Simakov O."/>
            <person name="Marletaz F."/>
            <person name="Yue J.X."/>
            <person name="O'Connell B."/>
            <person name="Jenkins J."/>
            <person name="Brandt A."/>
            <person name="Calef R."/>
            <person name="Tung C.H."/>
            <person name="Huang T.K."/>
            <person name="Schmutz J."/>
            <person name="Satoh N."/>
            <person name="Yu J.K."/>
            <person name="Putnam N.H."/>
            <person name="Green R.E."/>
            <person name="Rokhsar D.S."/>
        </authorList>
    </citation>
    <scope>NUCLEOTIDE SEQUENCE [LARGE SCALE GENOMIC DNA]</scope>
    <source>
        <strain evidence="2">S238N-H82</strain>
    </source>
</reference>